<reference evidence="3 4" key="1">
    <citation type="submission" date="2015-01" db="EMBL/GenBank/DDBJ databases">
        <title>Evolution of Trichinella species and genotypes.</title>
        <authorList>
            <person name="Korhonen P.K."/>
            <person name="Edoardo P."/>
            <person name="Giuseppe L.R."/>
            <person name="Gasser R.B."/>
        </authorList>
    </citation>
    <scope>NUCLEOTIDE SEQUENCE [LARGE SCALE GENOMIC DNA]</scope>
    <source>
        <strain evidence="3">ISS3</strain>
    </source>
</reference>
<organism evidence="3 4">
    <name type="scientific">Trichinella spiralis</name>
    <name type="common">Trichina worm</name>
    <dbReference type="NCBI Taxonomy" id="6334"/>
    <lineage>
        <taxon>Eukaryota</taxon>
        <taxon>Metazoa</taxon>
        <taxon>Ecdysozoa</taxon>
        <taxon>Nematoda</taxon>
        <taxon>Enoplea</taxon>
        <taxon>Dorylaimia</taxon>
        <taxon>Trichinellida</taxon>
        <taxon>Trichinellidae</taxon>
        <taxon>Trichinella</taxon>
    </lineage>
</organism>
<keyword evidence="4" id="KW-1185">Reference proteome</keyword>
<comment type="caution">
    <text evidence="3">The sequence shown here is derived from an EMBL/GenBank/DDBJ whole genome shotgun (WGS) entry which is preliminary data.</text>
</comment>
<dbReference type="Proteomes" id="UP000054776">
    <property type="component" value="Unassembled WGS sequence"/>
</dbReference>
<evidence type="ECO:0000313" key="3">
    <source>
        <dbReference type="EMBL" id="KRY32677.1"/>
    </source>
</evidence>
<dbReference type="GO" id="GO:0003723">
    <property type="term" value="F:RNA binding"/>
    <property type="evidence" value="ECO:0007669"/>
    <property type="project" value="InterPro"/>
</dbReference>
<dbReference type="SUPFAM" id="SSF54791">
    <property type="entry name" value="Eukaryotic type KH-domain (KH-domain type I)"/>
    <property type="match status" value="1"/>
</dbReference>
<feature type="region of interest" description="Disordered" evidence="2">
    <location>
        <begin position="180"/>
        <end position="239"/>
    </location>
</feature>
<proteinExistence type="predicted"/>
<feature type="non-terminal residue" evidence="3">
    <location>
        <position position="1"/>
    </location>
</feature>
<name>A0A0V1B6Q9_TRISP</name>
<feature type="coiled-coil region" evidence="1">
    <location>
        <begin position="768"/>
        <end position="830"/>
    </location>
</feature>
<gene>
    <name evidence="3" type="ORF">T01_13020</name>
</gene>
<sequence>LSTLKLKNGSLCFEMDGNGNHSNKSRFEKNNELIAILQEMPEGPEKEELIEQYIDDLFKLPMFQNVESPPEPSGSVKYAVARMCMDISQKPWNVRGRIFGPRGSTVKAIEKYSECEVDLAFFFPGKMCARISVRDYENVGNWKIEKAKMFIEELLKVPEDGNDDLVIKLQMAELAVRRRNFENRLPPPTRKKDDDSSSSLEEGELRSSDEMSFSEYGEENGNEEEPLGENEFNDDDESFNEATDCKLSSATDPEGYFLARIAAVENYMHNLNLEDASSTLFNLTSWTVEQVIHKNETSRTFANYCESRLFSLAANLLLFKSTSKQFQVHGADKYRTMMNCIYTYFQVILHGAPSVEEFCKQSNSSWAVDLNFIVLEAYRLTAEIENKFSMESLKRDFGKPSMREHLNEAFKLLFPRKLYTENAGCLFYIDVGKRLQNFEKLTRSDISFYFNKYMTTGHHSDTLERCVWIMLLFQEKPHDFVDFQLENMTLPLVVDEISTSSATTLCHLDVMVFFHISMHGARFSFARDGIQKLILPFMLCKPPITTWQRQFFSCLQSILNGGILNDADNDLFILALETLRATSYSITDLLLAFTTGEMLEITLDRVILENKEKQMSVFEISAYASNYWNWIRKSCKEKLGNMKPPREIPPQKLWEPILAVREEYYEFATFYLARACFMRKDFSQALSLLNASPINLGHLLKSKIYQLFCETSDKQTSKELGYAERAIAEMNAYSSCNSKIKMFEQKALYSVVEYLWKSEKDLHPKIVVRDAKDNSEELSKKMVKSDNEIPLLDKIKEPLQCRIDLVNRLLDNLERYVDNLTEERTTANVDLVCGERFQAMQTAAFVCYGVSSQVMNLHQNLMMRLQDTMNICTRLDSEMQNMVNGFGDILNLNMQIASANHGNMSEEEGENN</sequence>
<dbReference type="Gene3D" id="3.30.1370.10">
    <property type="entry name" value="K Homology domain, type 1"/>
    <property type="match status" value="1"/>
</dbReference>
<evidence type="ECO:0008006" key="5">
    <source>
        <dbReference type="Google" id="ProtNLM"/>
    </source>
</evidence>
<keyword evidence="1" id="KW-0175">Coiled coil</keyword>
<accession>A0A0V1B6Q9</accession>
<dbReference type="InterPro" id="IPR036612">
    <property type="entry name" value="KH_dom_type_1_sf"/>
</dbReference>
<dbReference type="OrthoDB" id="5916138at2759"/>
<evidence type="ECO:0000256" key="1">
    <source>
        <dbReference type="SAM" id="Coils"/>
    </source>
</evidence>
<dbReference type="EMBL" id="JYDH01000094">
    <property type="protein sequence ID" value="KRY32677.1"/>
    <property type="molecule type" value="Genomic_DNA"/>
</dbReference>
<evidence type="ECO:0000256" key="2">
    <source>
        <dbReference type="SAM" id="MobiDB-lite"/>
    </source>
</evidence>
<feature type="compositionally biased region" description="Acidic residues" evidence="2">
    <location>
        <begin position="216"/>
        <end position="239"/>
    </location>
</feature>
<dbReference type="InParanoid" id="A0A0V1B6Q9"/>
<protein>
    <recommendedName>
        <fullName evidence="5">K Homology domain-containing protein</fullName>
    </recommendedName>
</protein>
<evidence type="ECO:0000313" key="4">
    <source>
        <dbReference type="Proteomes" id="UP000054776"/>
    </source>
</evidence>
<dbReference type="AlphaFoldDB" id="A0A0V1B6Q9"/>